<protein>
    <submittedName>
        <fullName evidence="2">HET-domain-containing protein</fullName>
    </submittedName>
</protein>
<evidence type="ECO:0000313" key="2">
    <source>
        <dbReference type="EMBL" id="KAF2240619.1"/>
    </source>
</evidence>
<evidence type="ECO:0000259" key="1">
    <source>
        <dbReference type="Pfam" id="PF06985"/>
    </source>
</evidence>
<accession>A0A6A6HRW2</accession>
<keyword evidence="3" id="KW-1185">Reference proteome</keyword>
<feature type="non-terminal residue" evidence="2">
    <location>
        <position position="143"/>
    </location>
</feature>
<dbReference type="PANTHER" id="PTHR24148">
    <property type="entry name" value="ANKYRIN REPEAT DOMAIN-CONTAINING PROTEIN 39 HOMOLOG-RELATED"/>
    <property type="match status" value="1"/>
</dbReference>
<proteinExistence type="predicted"/>
<dbReference type="InterPro" id="IPR052895">
    <property type="entry name" value="HetReg/Transcr_Mod"/>
</dbReference>
<dbReference type="AlphaFoldDB" id="A0A6A6HRW2"/>
<name>A0A6A6HRW2_9PLEO</name>
<sequence>MEEDGALPSSSITSRKPFVYQPLDDTPNSFRLLEILPEKADGRIQLRIRHDKMPTTYKCLSYMWGDATESHEVLMNGSTSPIRKNLHDFLEMARVRFPNEKLWIDALCINQSDNAERGHQIQRMGDIYRGASEVLAWLGNTYA</sequence>
<dbReference type="OrthoDB" id="5386682at2759"/>
<dbReference type="Proteomes" id="UP000800094">
    <property type="component" value="Unassembled WGS sequence"/>
</dbReference>
<reference evidence="2" key="1">
    <citation type="journal article" date="2020" name="Stud. Mycol.">
        <title>101 Dothideomycetes genomes: a test case for predicting lifestyles and emergence of pathogens.</title>
        <authorList>
            <person name="Haridas S."/>
            <person name="Albert R."/>
            <person name="Binder M."/>
            <person name="Bloem J."/>
            <person name="Labutti K."/>
            <person name="Salamov A."/>
            <person name="Andreopoulos B."/>
            <person name="Baker S."/>
            <person name="Barry K."/>
            <person name="Bills G."/>
            <person name="Bluhm B."/>
            <person name="Cannon C."/>
            <person name="Castanera R."/>
            <person name="Culley D."/>
            <person name="Daum C."/>
            <person name="Ezra D."/>
            <person name="Gonzalez J."/>
            <person name="Henrissat B."/>
            <person name="Kuo A."/>
            <person name="Liang C."/>
            <person name="Lipzen A."/>
            <person name="Lutzoni F."/>
            <person name="Magnuson J."/>
            <person name="Mondo S."/>
            <person name="Nolan M."/>
            <person name="Ohm R."/>
            <person name="Pangilinan J."/>
            <person name="Park H.-J."/>
            <person name="Ramirez L."/>
            <person name="Alfaro M."/>
            <person name="Sun H."/>
            <person name="Tritt A."/>
            <person name="Yoshinaga Y."/>
            <person name="Zwiers L.-H."/>
            <person name="Turgeon B."/>
            <person name="Goodwin S."/>
            <person name="Spatafora J."/>
            <person name="Crous P."/>
            <person name="Grigoriev I."/>
        </authorList>
    </citation>
    <scope>NUCLEOTIDE SEQUENCE</scope>
    <source>
        <strain evidence="2">CBS 122368</strain>
    </source>
</reference>
<dbReference type="InterPro" id="IPR010730">
    <property type="entry name" value="HET"/>
</dbReference>
<gene>
    <name evidence="2" type="ORF">BU26DRAFT_442084</name>
</gene>
<dbReference type="PANTHER" id="PTHR24148:SF73">
    <property type="entry name" value="HET DOMAIN PROTEIN (AFU_ORTHOLOGUE AFUA_8G01020)"/>
    <property type="match status" value="1"/>
</dbReference>
<evidence type="ECO:0000313" key="3">
    <source>
        <dbReference type="Proteomes" id="UP000800094"/>
    </source>
</evidence>
<feature type="domain" description="Heterokaryon incompatibility" evidence="1">
    <location>
        <begin position="57"/>
        <end position="141"/>
    </location>
</feature>
<dbReference type="GeneID" id="54577821"/>
<dbReference type="EMBL" id="ML987216">
    <property type="protein sequence ID" value="KAF2240619.1"/>
    <property type="molecule type" value="Genomic_DNA"/>
</dbReference>
<dbReference type="RefSeq" id="XP_033675623.1">
    <property type="nucleotide sequence ID" value="XM_033824491.1"/>
</dbReference>
<dbReference type="Pfam" id="PF06985">
    <property type="entry name" value="HET"/>
    <property type="match status" value="1"/>
</dbReference>
<organism evidence="2 3">
    <name type="scientific">Trematosphaeria pertusa</name>
    <dbReference type="NCBI Taxonomy" id="390896"/>
    <lineage>
        <taxon>Eukaryota</taxon>
        <taxon>Fungi</taxon>
        <taxon>Dikarya</taxon>
        <taxon>Ascomycota</taxon>
        <taxon>Pezizomycotina</taxon>
        <taxon>Dothideomycetes</taxon>
        <taxon>Pleosporomycetidae</taxon>
        <taxon>Pleosporales</taxon>
        <taxon>Massarineae</taxon>
        <taxon>Trematosphaeriaceae</taxon>
        <taxon>Trematosphaeria</taxon>
    </lineage>
</organism>